<dbReference type="GO" id="GO:0070593">
    <property type="term" value="P:dendrite self-avoidance"/>
    <property type="evidence" value="ECO:0007669"/>
    <property type="project" value="TreeGrafter"/>
</dbReference>
<dbReference type="InterPro" id="IPR007110">
    <property type="entry name" value="Ig-like_dom"/>
</dbReference>
<evidence type="ECO:0000256" key="2">
    <source>
        <dbReference type="ARBA" id="ARBA00023157"/>
    </source>
</evidence>
<dbReference type="GO" id="GO:0007156">
    <property type="term" value="P:homophilic cell adhesion via plasma membrane adhesion molecules"/>
    <property type="evidence" value="ECO:0007669"/>
    <property type="project" value="TreeGrafter"/>
</dbReference>
<feature type="domain" description="Ig-like" evidence="4">
    <location>
        <begin position="37"/>
        <end position="124"/>
    </location>
</feature>
<dbReference type="Pfam" id="PF13927">
    <property type="entry name" value="Ig_3"/>
    <property type="match status" value="1"/>
</dbReference>
<dbReference type="InterPro" id="IPR003599">
    <property type="entry name" value="Ig_sub"/>
</dbReference>
<dbReference type="WBParaSite" id="BTMF_0001712701-mRNA-1">
    <property type="protein sequence ID" value="BTMF_0001712701-mRNA-1"/>
    <property type="gene ID" value="BTMF_0001712701"/>
</dbReference>
<sequence>LEILNAKHEHSGIWLCEASNAAGKIDYELTLDVWTFPIVFIHPEDNIQPIDSAITIHCQATGNPKPSLSWSKDDQPLITSADGVRISLKGTRLDIPRLKQSHIGQYRCTAVNDVGASYATAHIDVLVPPTINRDNIGMNLRLPITQTLTLICDATGEPLPEINTKCKIEYVNDTIIHETMSNVIIGENGRYLQVNDVTLNDHGTYKCIASNIAGKDELLYTVTIVR</sequence>
<dbReference type="SMART" id="SM00409">
    <property type="entry name" value="IG"/>
    <property type="match status" value="2"/>
</dbReference>
<dbReference type="GO" id="GO:0030424">
    <property type="term" value="C:axon"/>
    <property type="evidence" value="ECO:0007669"/>
    <property type="project" value="TreeGrafter"/>
</dbReference>
<reference evidence="5" key="1">
    <citation type="submission" date="2017-02" db="UniProtKB">
        <authorList>
            <consortium name="WormBaseParasite"/>
        </authorList>
    </citation>
    <scope>IDENTIFICATION</scope>
</reference>
<keyword evidence="3" id="KW-0393">Immunoglobulin domain</keyword>
<evidence type="ECO:0000256" key="3">
    <source>
        <dbReference type="ARBA" id="ARBA00023319"/>
    </source>
</evidence>
<dbReference type="InterPro" id="IPR003598">
    <property type="entry name" value="Ig_sub2"/>
</dbReference>
<feature type="domain" description="Ig-like" evidence="4">
    <location>
        <begin position="129"/>
        <end position="223"/>
    </location>
</feature>
<evidence type="ECO:0000259" key="4">
    <source>
        <dbReference type="PROSITE" id="PS50835"/>
    </source>
</evidence>
<dbReference type="SMART" id="SM00408">
    <property type="entry name" value="IGc2"/>
    <property type="match status" value="2"/>
</dbReference>
<proteinExistence type="predicted"/>
<protein>
    <submittedName>
        <fullName evidence="5">Ig-like domain-containing protein</fullName>
    </submittedName>
</protein>
<dbReference type="STRING" id="42155.A0A0R3RAR3"/>
<dbReference type="Gene3D" id="2.60.40.10">
    <property type="entry name" value="Immunoglobulins"/>
    <property type="match status" value="2"/>
</dbReference>
<evidence type="ECO:0000256" key="1">
    <source>
        <dbReference type="ARBA" id="ARBA00022737"/>
    </source>
</evidence>
<dbReference type="FunFam" id="2.60.40.10:FF:000032">
    <property type="entry name" value="palladin isoform X1"/>
    <property type="match status" value="1"/>
</dbReference>
<dbReference type="InterPro" id="IPR013783">
    <property type="entry name" value="Ig-like_fold"/>
</dbReference>
<dbReference type="SUPFAM" id="SSF48726">
    <property type="entry name" value="Immunoglobulin"/>
    <property type="match status" value="3"/>
</dbReference>
<dbReference type="GO" id="GO:0005886">
    <property type="term" value="C:plasma membrane"/>
    <property type="evidence" value="ECO:0007669"/>
    <property type="project" value="TreeGrafter"/>
</dbReference>
<organism evidence="5">
    <name type="scientific">Brugia timori</name>
    <dbReference type="NCBI Taxonomy" id="42155"/>
    <lineage>
        <taxon>Eukaryota</taxon>
        <taxon>Metazoa</taxon>
        <taxon>Ecdysozoa</taxon>
        <taxon>Nematoda</taxon>
        <taxon>Chromadorea</taxon>
        <taxon>Rhabditida</taxon>
        <taxon>Spirurina</taxon>
        <taxon>Spiruromorpha</taxon>
        <taxon>Filarioidea</taxon>
        <taxon>Onchocercidae</taxon>
        <taxon>Brugia</taxon>
    </lineage>
</organism>
<dbReference type="GO" id="GO:0007411">
    <property type="term" value="P:axon guidance"/>
    <property type="evidence" value="ECO:0007669"/>
    <property type="project" value="TreeGrafter"/>
</dbReference>
<dbReference type="AlphaFoldDB" id="A0A0R3RAR3"/>
<dbReference type="InterPro" id="IPR013098">
    <property type="entry name" value="Ig_I-set"/>
</dbReference>
<evidence type="ECO:0000313" key="5">
    <source>
        <dbReference type="WBParaSite" id="BTMF_0001712701-mRNA-1"/>
    </source>
</evidence>
<dbReference type="GO" id="GO:0098632">
    <property type="term" value="F:cell-cell adhesion mediator activity"/>
    <property type="evidence" value="ECO:0007669"/>
    <property type="project" value="TreeGrafter"/>
</dbReference>
<name>A0A0R3RAR3_9BILA</name>
<dbReference type="PANTHER" id="PTHR10075:SF100">
    <property type="entry name" value="FASCICLIN-2"/>
    <property type="match status" value="1"/>
</dbReference>
<dbReference type="PANTHER" id="PTHR10075">
    <property type="entry name" value="BASIGIN RELATED"/>
    <property type="match status" value="1"/>
</dbReference>
<keyword evidence="2" id="KW-1015">Disulfide bond</keyword>
<accession>A0A0R3RAR3</accession>
<dbReference type="Pfam" id="PF07679">
    <property type="entry name" value="I-set"/>
    <property type="match status" value="1"/>
</dbReference>
<keyword evidence="1" id="KW-0677">Repeat</keyword>
<dbReference type="InterPro" id="IPR036179">
    <property type="entry name" value="Ig-like_dom_sf"/>
</dbReference>
<dbReference type="PROSITE" id="PS50835">
    <property type="entry name" value="IG_LIKE"/>
    <property type="match status" value="2"/>
</dbReference>